<reference evidence="2" key="1">
    <citation type="journal article" date="2022" name="bioRxiv">
        <title>Sequencing and chromosome-scale assembly of the giantPleurodeles waltlgenome.</title>
        <authorList>
            <person name="Brown T."/>
            <person name="Elewa A."/>
            <person name="Iarovenko S."/>
            <person name="Subramanian E."/>
            <person name="Araus A.J."/>
            <person name="Petzold A."/>
            <person name="Susuki M."/>
            <person name="Suzuki K.-i.T."/>
            <person name="Hayashi T."/>
            <person name="Toyoda A."/>
            <person name="Oliveira C."/>
            <person name="Osipova E."/>
            <person name="Leigh N.D."/>
            <person name="Simon A."/>
            <person name="Yun M.H."/>
        </authorList>
    </citation>
    <scope>NUCLEOTIDE SEQUENCE</scope>
    <source>
        <strain evidence="2">20211129_DDA</strain>
        <tissue evidence="2">Liver</tissue>
    </source>
</reference>
<feature type="compositionally biased region" description="Basic and acidic residues" evidence="1">
    <location>
        <begin position="75"/>
        <end position="87"/>
    </location>
</feature>
<gene>
    <name evidence="2" type="ORF">NDU88_001880</name>
</gene>
<feature type="compositionally biased region" description="Basic and acidic residues" evidence="1">
    <location>
        <begin position="46"/>
        <end position="56"/>
    </location>
</feature>
<evidence type="ECO:0000256" key="1">
    <source>
        <dbReference type="SAM" id="MobiDB-lite"/>
    </source>
</evidence>
<dbReference type="AlphaFoldDB" id="A0AAV7RB61"/>
<evidence type="ECO:0000313" key="3">
    <source>
        <dbReference type="Proteomes" id="UP001066276"/>
    </source>
</evidence>
<dbReference type="EMBL" id="JANPWB010000009">
    <property type="protein sequence ID" value="KAJ1149062.1"/>
    <property type="molecule type" value="Genomic_DNA"/>
</dbReference>
<evidence type="ECO:0000313" key="2">
    <source>
        <dbReference type="EMBL" id="KAJ1149062.1"/>
    </source>
</evidence>
<proteinExistence type="predicted"/>
<protein>
    <submittedName>
        <fullName evidence="2">Uncharacterized protein</fullName>
    </submittedName>
</protein>
<sequence>MKQPRPNKSWCHGPESRGHPGKSGGEAGGDWPQEQRVKPESATGRDAGRPSARRELGPGIGKKQRGAAAGAPTGRHPEGEQVKRGIY</sequence>
<accession>A0AAV7RB61</accession>
<organism evidence="2 3">
    <name type="scientific">Pleurodeles waltl</name>
    <name type="common">Iberian ribbed newt</name>
    <dbReference type="NCBI Taxonomy" id="8319"/>
    <lineage>
        <taxon>Eukaryota</taxon>
        <taxon>Metazoa</taxon>
        <taxon>Chordata</taxon>
        <taxon>Craniata</taxon>
        <taxon>Vertebrata</taxon>
        <taxon>Euteleostomi</taxon>
        <taxon>Amphibia</taxon>
        <taxon>Batrachia</taxon>
        <taxon>Caudata</taxon>
        <taxon>Salamandroidea</taxon>
        <taxon>Salamandridae</taxon>
        <taxon>Pleurodelinae</taxon>
        <taxon>Pleurodeles</taxon>
    </lineage>
</organism>
<name>A0AAV7RB61_PLEWA</name>
<feature type="region of interest" description="Disordered" evidence="1">
    <location>
        <begin position="1"/>
        <end position="87"/>
    </location>
</feature>
<comment type="caution">
    <text evidence="2">The sequence shown here is derived from an EMBL/GenBank/DDBJ whole genome shotgun (WGS) entry which is preliminary data.</text>
</comment>
<keyword evidence="3" id="KW-1185">Reference proteome</keyword>
<dbReference type="Proteomes" id="UP001066276">
    <property type="component" value="Chromosome 5"/>
</dbReference>